<protein>
    <submittedName>
        <fullName evidence="2">MtnX-like HAD-IB family phosphatase</fullName>
        <ecNumber evidence="2">3.1.3.-</ecNumber>
    </submittedName>
</protein>
<evidence type="ECO:0000313" key="2">
    <source>
        <dbReference type="EMBL" id="MDC0714568.1"/>
    </source>
</evidence>
<dbReference type="InterPro" id="IPR036412">
    <property type="entry name" value="HAD-like_sf"/>
</dbReference>
<dbReference type="Gene3D" id="3.40.50.1000">
    <property type="entry name" value="HAD superfamily/HAD-like"/>
    <property type="match status" value="1"/>
</dbReference>
<dbReference type="Pfam" id="PF12710">
    <property type="entry name" value="HAD"/>
    <property type="match status" value="1"/>
</dbReference>
<dbReference type="GO" id="GO:0016787">
    <property type="term" value="F:hydrolase activity"/>
    <property type="evidence" value="ECO:0007669"/>
    <property type="project" value="UniProtKB-KW"/>
</dbReference>
<keyword evidence="3" id="KW-1185">Reference proteome</keyword>
<organism evidence="2 3">
    <name type="scientific">Stigmatella ashevillensis</name>
    <dbReference type="NCBI Taxonomy" id="2995309"/>
    <lineage>
        <taxon>Bacteria</taxon>
        <taxon>Pseudomonadati</taxon>
        <taxon>Myxococcota</taxon>
        <taxon>Myxococcia</taxon>
        <taxon>Myxococcales</taxon>
        <taxon>Cystobacterineae</taxon>
        <taxon>Archangiaceae</taxon>
        <taxon>Stigmatella</taxon>
    </lineage>
</organism>
<dbReference type="EMBL" id="JAQNDM010000002">
    <property type="protein sequence ID" value="MDC0714568.1"/>
    <property type="molecule type" value="Genomic_DNA"/>
</dbReference>
<evidence type="ECO:0000256" key="1">
    <source>
        <dbReference type="ARBA" id="ARBA00022801"/>
    </source>
</evidence>
<dbReference type="PANTHER" id="PTHR28181:SF2">
    <property type="entry name" value="PHOSPHORIC MONOESTER HYDROLASE"/>
    <property type="match status" value="1"/>
</dbReference>
<dbReference type="InterPro" id="IPR023214">
    <property type="entry name" value="HAD_sf"/>
</dbReference>
<dbReference type="Gene3D" id="3.90.1470.20">
    <property type="match status" value="1"/>
</dbReference>
<dbReference type="PANTHER" id="PTHR28181">
    <property type="entry name" value="UPF0655 PROTEIN YCR015C"/>
    <property type="match status" value="1"/>
</dbReference>
<gene>
    <name evidence="2" type="ORF">POL68_39335</name>
</gene>
<dbReference type="NCBIfam" id="TIGR01489">
    <property type="entry name" value="DKMTPPase-SF"/>
    <property type="match status" value="1"/>
</dbReference>
<evidence type="ECO:0000313" key="3">
    <source>
        <dbReference type="Proteomes" id="UP001221838"/>
    </source>
</evidence>
<dbReference type="InterPro" id="IPR006384">
    <property type="entry name" value="HAD_hydro_PyrdxlP_Pase-like"/>
</dbReference>
<dbReference type="RefSeq" id="WP_272145239.1">
    <property type="nucleotide sequence ID" value="NZ_JAQNDM010000002.1"/>
</dbReference>
<keyword evidence="1 2" id="KW-0378">Hydrolase</keyword>
<dbReference type="SUPFAM" id="SSF56784">
    <property type="entry name" value="HAD-like"/>
    <property type="match status" value="1"/>
</dbReference>
<name>A0ABT5DN56_9BACT</name>
<dbReference type="NCBIfam" id="TIGR01488">
    <property type="entry name" value="HAD-SF-IB"/>
    <property type="match status" value="1"/>
</dbReference>
<comment type="caution">
    <text evidence="2">The sequence shown here is derived from an EMBL/GenBank/DDBJ whole genome shotgun (WGS) entry which is preliminary data.</text>
</comment>
<accession>A0ABT5DN56</accession>
<proteinExistence type="predicted"/>
<dbReference type="EC" id="3.1.3.-" evidence="2"/>
<dbReference type="InterPro" id="IPR050849">
    <property type="entry name" value="HAD-like_hydrolase_phosphatase"/>
</dbReference>
<reference evidence="2 3" key="1">
    <citation type="submission" date="2022-11" db="EMBL/GenBank/DDBJ databases">
        <title>Minimal conservation of predation-associated metabolite biosynthetic gene clusters underscores biosynthetic potential of Myxococcota including descriptions for ten novel species: Archangium lansinium sp. nov., Myxococcus landrumus sp. nov., Nannocystis bai.</title>
        <authorList>
            <person name="Ahearne A."/>
            <person name="Stevens C."/>
            <person name="Dowd S."/>
        </authorList>
    </citation>
    <scope>NUCLEOTIDE SEQUENCE [LARGE SCALE GENOMIC DNA]</scope>
    <source>
        <strain evidence="2 3">NCWAL01</strain>
    </source>
</reference>
<sequence length="252" mass="28865">MRLWSNPIQGAAIVVWDIFCDFDGTIVLRDVIDSLLEHFAPPEWREIEQEWKHGRICSRERLARQVPLLEMSRAELDQQLDRIELDPGFPAFLQEVRAGGHRLIIISDGLDYAIHRILSRHTLTDIPFFSNVLQQRSERAWQLAFPHFDQKCSAGAGHCKCLRIKRSRWETVSSRPCLLIGDDASDFCAAQKADSVFAKKTLIDHCVQRGLPHHPIQGFADARRLFPSLAQRLPATLFPLPVRRDPKKYLGA</sequence>
<dbReference type="Proteomes" id="UP001221838">
    <property type="component" value="Unassembled WGS sequence"/>
</dbReference>